<protein>
    <submittedName>
        <fullName evidence="3">Uncharacterized protein</fullName>
    </submittedName>
</protein>
<feature type="compositionally biased region" description="Low complexity" evidence="1">
    <location>
        <begin position="535"/>
        <end position="549"/>
    </location>
</feature>
<feature type="compositionally biased region" description="Polar residues" evidence="1">
    <location>
        <begin position="247"/>
        <end position="259"/>
    </location>
</feature>
<feature type="region of interest" description="Disordered" evidence="1">
    <location>
        <begin position="569"/>
        <end position="669"/>
    </location>
</feature>
<reference evidence="3" key="1">
    <citation type="submission" date="2014-06" db="EMBL/GenBank/DDBJ databases">
        <authorList>
            <person name="Ju J."/>
            <person name="Zhang J."/>
        </authorList>
    </citation>
    <scope>NUCLEOTIDE SEQUENCE</scope>
    <source>
        <strain evidence="3">SscI8</strain>
    </source>
</reference>
<evidence type="ECO:0000313" key="3">
    <source>
        <dbReference type="EMBL" id="CDU22565.1"/>
    </source>
</evidence>
<feature type="compositionally biased region" description="Basic and acidic residues" evidence="1">
    <location>
        <begin position="109"/>
        <end position="118"/>
    </location>
</feature>
<evidence type="ECO:0000256" key="2">
    <source>
        <dbReference type="SAM" id="SignalP"/>
    </source>
</evidence>
<gene>
    <name evidence="3" type="ORF">SPSC_01195</name>
</gene>
<feature type="signal peptide" evidence="2">
    <location>
        <begin position="1"/>
        <end position="23"/>
    </location>
</feature>
<accession>A0A127Z9A8</accession>
<feature type="region of interest" description="Disordered" evidence="1">
    <location>
        <begin position="447"/>
        <end position="472"/>
    </location>
</feature>
<feature type="compositionally biased region" description="Low complexity" evidence="1">
    <location>
        <begin position="73"/>
        <end position="88"/>
    </location>
</feature>
<sequence>MKFNSGFTAFVVASVATAHLTGAAPANNGVTQSNTQSTTQKASGKDVVQNSDSAPTSGGGGGGHPEDGGGKTGDLVDLDALNGNNANLRILGTGNQKNRSNKNSNDCNDNDKDSHSTKTGDLIKTNLLNGNNANAQVAGTGNQSNKRGLFGAAQGKQSGSADGFGGSSLQGQSNTPVLSGSGNSLTSGGSQFGENNGQGGEVQQSLAQKLGLGKRQLFASGKQQGSADGFGGVSQQGQDNRPVVSGAGNSVPTGGSQLGENDGEGGSVSQSLAQKLGLGGFGRRQLGAFGGQGASADGYGGDSFQYQNNRPVGAENNGQEGSIEQGLKQILGRRQNQGLGQGIGQGIDQTGSANAQGGSAYIYGNQGPAAVDGTATAGSVNQGASGYQDRAQSATQGLTQQTLNRFLTRQLQDLQQGIGQGIHQNGRTDAQGGSAYLVGGNGSANVKDGTTAGTVNQNGQAQQKGQQSGTQSLNQQLENLWGRRDVQGQGQGTAQVTSQKGFADAEGGNVKIVGSGYASGPVNVDASSHASAVDQNSSSNQKSNQDASQISSKANYNAFYSRAQVQGNTQNTNVNGDASAHASSTEAPHNVDADQANSQQEAGRKRRAVPPAVYEGNQDANADSHGGASSSFETNDKVVQGNGITSNQGGAQNADGSSTGGSIKQLLQL</sequence>
<feature type="compositionally biased region" description="Polar residues" evidence="1">
    <location>
        <begin position="642"/>
        <end position="669"/>
    </location>
</feature>
<dbReference type="OrthoDB" id="2554375at2759"/>
<dbReference type="AlphaFoldDB" id="A0A127Z9A8"/>
<feature type="chain" id="PRO_5007281199" evidence="2">
    <location>
        <begin position="24"/>
        <end position="669"/>
    </location>
</feature>
<feature type="compositionally biased region" description="Low complexity" evidence="1">
    <location>
        <begin position="97"/>
        <end position="107"/>
    </location>
</feature>
<dbReference type="EMBL" id="LK056656">
    <property type="protein sequence ID" value="CDU22565.1"/>
    <property type="molecule type" value="Genomic_DNA"/>
</dbReference>
<feature type="compositionally biased region" description="Polar residues" evidence="1">
    <location>
        <begin position="126"/>
        <end position="146"/>
    </location>
</feature>
<name>A0A127Z9A8_9BASI</name>
<proteinExistence type="predicted"/>
<feature type="region of interest" description="Disordered" evidence="1">
    <location>
        <begin position="220"/>
        <end position="270"/>
    </location>
</feature>
<feature type="region of interest" description="Disordered" evidence="1">
    <location>
        <begin position="24"/>
        <end position="203"/>
    </location>
</feature>
<feature type="compositionally biased region" description="Low complexity" evidence="1">
    <location>
        <begin position="178"/>
        <end position="195"/>
    </location>
</feature>
<feature type="compositionally biased region" description="Low complexity" evidence="1">
    <location>
        <begin position="457"/>
        <end position="471"/>
    </location>
</feature>
<keyword evidence="2" id="KW-0732">Signal</keyword>
<evidence type="ECO:0000256" key="1">
    <source>
        <dbReference type="SAM" id="MobiDB-lite"/>
    </source>
</evidence>
<feature type="region of interest" description="Disordered" evidence="1">
    <location>
        <begin position="526"/>
        <end position="549"/>
    </location>
</feature>
<organism evidence="3">
    <name type="scientific">Sporisorium scitamineum</name>
    <dbReference type="NCBI Taxonomy" id="49012"/>
    <lineage>
        <taxon>Eukaryota</taxon>
        <taxon>Fungi</taxon>
        <taxon>Dikarya</taxon>
        <taxon>Basidiomycota</taxon>
        <taxon>Ustilaginomycotina</taxon>
        <taxon>Ustilaginomycetes</taxon>
        <taxon>Ustilaginales</taxon>
        <taxon>Ustilaginaceae</taxon>
        <taxon>Sporisorium</taxon>
    </lineage>
</organism>
<feature type="compositionally biased region" description="Polar residues" evidence="1">
    <location>
        <begin position="28"/>
        <end position="56"/>
    </location>
</feature>